<dbReference type="GeneID" id="105997604"/>
<dbReference type="KEGG" id="dord:105997604"/>
<dbReference type="FunFam" id="3.80.10.10:FF:000354">
    <property type="entry name" value="Melanoma antigen preferentially expressed in tumors"/>
    <property type="match status" value="1"/>
</dbReference>
<name>A0A1S3GFQ6_DIPOR</name>
<comment type="similarity">
    <text evidence="1">Belongs to the PRAME family.</text>
</comment>
<dbReference type="OrthoDB" id="9709435at2759"/>
<dbReference type="InterPro" id="IPR050694">
    <property type="entry name" value="LRRC14/PRAME"/>
</dbReference>
<dbReference type="InParanoid" id="A0A1S3GFQ6"/>
<keyword evidence="2" id="KW-0433">Leucine-rich repeat</keyword>
<dbReference type="RefSeq" id="XP_012887540.1">
    <property type="nucleotide sequence ID" value="XM_013032086.1"/>
</dbReference>
<evidence type="ECO:0000313" key="5">
    <source>
        <dbReference type="RefSeq" id="XP_012887540.1"/>
    </source>
</evidence>
<proteinExistence type="inferred from homology"/>
<organism evidence="4 5">
    <name type="scientific">Dipodomys ordii</name>
    <name type="common">Ord's kangaroo rat</name>
    <dbReference type="NCBI Taxonomy" id="10020"/>
    <lineage>
        <taxon>Eukaryota</taxon>
        <taxon>Metazoa</taxon>
        <taxon>Chordata</taxon>
        <taxon>Craniata</taxon>
        <taxon>Vertebrata</taxon>
        <taxon>Euteleostomi</taxon>
        <taxon>Mammalia</taxon>
        <taxon>Eutheria</taxon>
        <taxon>Euarchontoglires</taxon>
        <taxon>Glires</taxon>
        <taxon>Rodentia</taxon>
        <taxon>Castorimorpha</taxon>
        <taxon>Heteromyidae</taxon>
        <taxon>Dipodomyinae</taxon>
        <taxon>Dipodomys</taxon>
    </lineage>
</organism>
<keyword evidence="3" id="KW-0677">Repeat</keyword>
<dbReference type="PIRSF" id="PIRSF038286">
    <property type="entry name" value="PRAME"/>
    <property type="match status" value="1"/>
</dbReference>
<dbReference type="AlphaFoldDB" id="A0A1S3GFQ6"/>
<sequence length="484" mass="54400">MEDQDLPTLVQLAARSLLTNQALAISALEDLPVELFPPLFREAFARRCTEALKALIQAWPFPCLPLGALMEASDLEALQVALDGLDMLLALTDRPRRWKLQVLDLRNLHHNFWKLWAGGNADVSLAQAKTRRLKSPAEENGGEMGTKPLLEVLMDLNLSQRTLDPFLSYLLLWVEQRKASVLLSCKKFKIITPYVHSAEKILDKLQLACVEEVEVNCNWTLSSLATFAPYLSRMGNLRSLLLSHVHRAASIAPEEQERLVLQFTSQFAHLGCLQELSMDSVCFLEGRLHQVLRFLRTPLESLSITDSRLSESDLTCLSQSPSICQLSELNLSGVRMTRFSPEPLRVLLESVAATVKTLDLEDCGIRDAQLTAILPALSRCSSLTTFNYLRNPVSVTALEALLVHTVHLSHLSLEMYSTPLEVYGPQGTLHQWRLNQLRDKLMIMAEPLRQSRTIWFSTIPCPLPGNQAQFEAQAHLCPGCYRWA</sequence>
<dbReference type="GO" id="GO:0008284">
    <property type="term" value="P:positive regulation of cell population proliferation"/>
    <property type="evidence" value="ECO:0007669"/>
    <property type="project" value="InterPro"/>
</dbReference>
<dbReference type="PANTHER" id="PTHR14224:SF19">
    <property type="entry name" value="PRAME FAMILY MEMBER 11-RELATED"/>
    <property type="match status" value="1"/>
</dbReference>
<dbReference type="InterPro" id="IPR026271">
    <property type="entry name" value="PRAME"/>
</dbReference>
<gene>
    <name evidence="5" type="primary">LOC105997604</name>
</gene>
<dbReference type="Proteomes" id="UP000081671">
    <property type="component" value="Unplaced"/>
</dbReference>
<dbReference type="SUPFAM" id="SSF52047">
    <property type="entry name" value="RNI-like"/>
    <property type="match status" value="1"/>
</dbReference>
<evidence type="ECO:0000256" key="1">
    <source>
        <dbReference type="ARBA" id="ARBA00009608"/>
    </source>
</evidence>
<dbReference type="GO" id="GO:0045892">
    <property type="term" value="P:negative regulation of DNA-templated transcription"/>
    <property type="evidence" value="ECO:0007669"/>
    <property type="project" value="InterPro"/>
</dbReference>
<dbReference type="GO" id="GO:0005737">
    <property type="term" value="C:cytoplasm"/>
    <property type="evidence" value="ECO:0007669"/>
    <property type="project" value="TreeGrafter"/>
</dbReference>
<dbReference type="GO" id="GO:0045596">
    <property type="term" value="P:negative regulation of cell differentiation"/>
    <property type="evidence" value="ECO:0007669"/>
    <property type="project" value="InterPro"/>
</dbReference>
<protein>
    <submittedName>
        <fullName evidence="5">PRAME family member 12-like</fullName>
    </submittedName>
</protein>
<evidence type="ECO:0000256" key="3">
    <source>
        <dbReference type="ARBA" id="ARBA00022737"/>
    </source>
</evidence>
<dbReference type="FunCoup" id="A0A1S3GFQ6">
    <property type="interactions" value="33"/>
</dbReference>
<evidence type="ECO:0000256" key="2">
    <source>
        <dbReference type="ARBA" id="ARBA00022614"/>
    </source>
</evidence>
<dbReference type="InterPro" id="IPR032675">
    <property type="entry name" value="LRR_dom_sf"/>
</dbReference>
<keyword evidence="4" id="KW-1185">Reference proteome</keyword>
<accession>A0A1S3GFQ6</accession>
<reference evidence="5" key="1">
    <citation type="submission" date="2025-08" db="UniProtKB">
        <authorList>
            <consortium name="RefSeq"/>
        </authorList>
    </citation>
    <scope>IDENTIFICATION</scope>
    <source>
        <tissue evidence="5">Kidney</tissue>
    </source>
</reference>
<dbReference type="GO" id="GO:0043066">
    <property type="term" value="P:negative regulation of apoptotic process"/>
    <property type="evidence" value="ECO:0007669"/>
    <property type="project" value="InterPro"/>
</dbReference>
<evidence type="ECO:0000313" key="4">
    <source>
        <dbReference type="Proteomes" id="UP000081671"/>
    </source>
</evidence>
<dbReference type="PANTHER" id="PTHR14224">
    <property type="entry name" value="SIMILAR TO PREFERENTIALLY EXPRESSED ANTIGEN IN MELANOMA-LIKE 3"/>
    <property type="match status" value="1"/>
</dbReference>
<dbReference type="Gene3D" id="3.80.10.10">
    <property type="entry name" value="Ribonuclease Inhibitor"/>
    <property type="match status" value="1"/>
</dbReference>